<dbReference type="EMBL" id="MK500516">
    <property type="protein sequence ID" value="QBK91235.1"/>
    <property type="molecule type" value="Genomic_DNA"/>
</dbReference>
<evidence type="ECO:0000313" key="1">
    <source>
        <dbReference type="EMBL" id="QBK91235.1"/>
    </source>
</evidence>
<protein>
    <submittedName>
        <fullName evidence="1">Uncharacterized protein</fullName>
    </submittedName>
</protein>
<reference evidence="1" key="1">
    <citation type="journal article" date="2019" name="MBio">
        <title>Virus Genomes from Deep Sea Sediments Expand the Ocean Megavirome and Support Independent Origins of Viral Gigantism.</title>
        <authorList>
            <person name="Backstrom D."/>
            <person name="Yutin N."/>
            <person name="Jorgensen S.L."/>
            <person name="Dharamshi J."/>
            <person name="Homa F."/>
            <person name="Zaremba-Niedwiedzka K."/>
            <person name="Spang A."/>
            <person name="Wolf Y.I."/>
            <person name="Koonin E.V."/>
            <person name="Ettema T.J."/>
        </authorList>
    </citation>
    <scope>NUCLEOTIDE SEQUENCE</scope>
</reference>
<gene>
    <name evidence="1" type="ORF">LCPAC202_02090</name>
</gene>
<organism evidence="1">
    <name type="scientific">Pithovirus LCPAC202</name>
    <dbReference type="NCBI Taxonomy" id="2506592"/>
    <lineage>
        <taxon>Viruses</taxon>
        <taxon>Pithoviruses</taxon>
    </lineage>
</organism>
<proteinExistence type="predicted"/>
<sequence>MTMVGNQIYIGNSSTPLTLILNKSSNQEKGRLVGVKNNTGNNLILKAGTIKFDVGQINNTVITGQTAWLLSIDSSESWLRLT</sequence>
<name>A0A481Z6Q3_9VIRU</name>
<accession>A0A481Z6Q3</accession>